<name>A0AAV4PKK2_CAEEX</name>
<dbReference type="EMBL" id="BPLR01004834">
    <property type="protein sequence ID" value="GIX97912.1"/>
    <property type="molecule type" value="Genomic_DNA"/>
</dbReference>
<comment type="caution">
    <text evidence="1">The sequence shown here is derived from an EMBL/GenBank/DDBJ whole genome shotgun (WGS) entry which is preliminary data.</text>
</comment>
<reference evidence="1 2" key="1">
    <citation type="submission" date="2021-06" db="EMBL/GenBank/DDBJ databases">
        <title>Caerostris extrusa draft genome.</title>
        <authorList>
            <person name="Kono N."/>
            <person name="Arakawa K."/>
        </authorList>
    </citation>
    <scope>NUCLEOTIDE SEQUENCE [LARGE SCALE GENOMIC DNA]</scope>
</reference>
<organism evidence="1 2">
    <name type="scientific">Caerostris extrusa</name>
    <name type="common">Bark spider</name>
    <name type="synonym">Caerostris bankana</name>
    <dbReference type="NCBI Taxonomy" id="172846"/>
    <lineage>
        <taxon>Eukaryota</taxon>
        <taxon>Metazoa</taxon>
        <taxon>Ecdysozoa</taxon>
        <taxon>Arthropoda</taxon>
        <taxon>Chelicerata</taxon>
        <taxon>Arachnida</taxon>
        <taxon>Araneae</taxon>
        <taxon>Araneomorphae</taxon>
        <taxon>Entelegynae</taxon>
        <taxon>Araneoidea</taxon>
        <taxon>Araneidae</taxon>
        <taxon>Caerostris</taxon>
    </lineage>
</organism>
<dbReference type="AlphaFoldDB" id="A0AAV4PKK2"/>
<proteinExistence type="predicted"/>
<evidence type="ECO:0000313" key="2">
    <source>
        <dbReference type="Proteomes" id="UP001054945"/>
    </source>
</evidence>
<sequence length="102" mass="12004">MYKWQSSGVTAFSKSPIRPKASCGSFGLEPKIPKQLIWNLIKQNLWRYLSQKQPSCVMEGCEWYLVNGRWFPWFYVTLKRVHLNPAQKSLEKILNFPLQLVT</sequence>
<keyword evidence="2" id="KW-1185">Reference proteome</keyword>
<gene>
    <name evidence="1" type="ORF">CEXT_735951</name>
</gene>
<protein>
    <submittedName>
        <fullName evidence="1">Uncharacterized protein</fullName>
    </submittedName>
</protein>
<dbReference type="Proteomes" id="UP001054945">
    <property type="component" value="Unassembled WGS sequence"/>
</dbReference>
<accession>A0AAV4PKK2</accession>
<evidence type="ECO:0000313" key="1">
    <source>
        <dbReference type="EMBL" id="GIX97912.1"/>
    </source>
</evidence>